<dbReference type="GO" id="GO:0009190">
    <property type="term" value="P:cyclic nucleotide biosynthetic process"/>
    <property type="evidence" value="ECO:0007669"/>
    <property type="project" value="InterPro"/>
</dbReference>
<dbReference type="Gene3D" id="3.30.450.40">
    <property type="match status" value="1"/>
</dbReference>
<feature type="transmembrane region" description="Helical" evidence="2">
    <location>
        <begin position="265"/>
        <end position="284"/>
    </location>
</feature>
<comment type="caution">
    <text evidence="4">The sequence shown here is derived from an EMBL/GenBank/DDBJ whole genome shotgun (WGS) entry which is preliminary data.</text>
</comment>
<dbReference type="PANTHER" id="PTHR43081">
    <property type="entry name" value="ADENYLATE CYCLASE, TERMINAL-DIFFERENTIATION SPECIFIC-RELATED"/>
    <property type="match status" value="1"/>
</dbReference>
<reference evidence="4 5" key="1">
    <citation type="submission" date="2020-08" db="EMBL/GenBank/DDBJ databases">
        <title>Sequencing the genomes of 1000 actinobacteria strains.</title>
        <authorList>
            <person name="Klenk H.-P."/>
        </authorList>
    </citation>
    <scope>NUCLEOTIDE SEQUENCE [LARGE SCALE GENOMIC DNA]</scope>
    <source>
        <strain evidence="4 5">DSM 44936</strain>
    </source>
</reference>
<evidence type="ECO:0000259" key="3">
    <source>
        <dbReference type="PROSITE" id="PS50125"/>
    </source>
</evidence>
<dbReference type="InterPro" id="IPR050697">
    <property type="entry name" value="Adenylyl/Guanylyl_Cyclase_3/4"/>
</dbReference>
<dbReference type="CDD" id="cd07302">
    <property type="entry name" value="CHD"/>
    <property type="match status" value="1"/>
</dbReference>
<dbReference type="PANTHER" id="PTHR43081:SF1">
    <property type="entry name" value="ADENYLATE CYCLASE, TERMINAL-DIFFERENTIATION SPECIFIC"/>
    <property type="match status" value="1"/>
</dbReference>
<sequence>MQGESTGYPDVAAHPAGDAHVAVADPHLPPATQPVRGVVWAFHMLVPLLALWLLLAYAERLNIAWEHPVSHFALIVGIAGVNVVLGLMISRAAARRDDARLLLVSLVFLTCAGFFLLHGLATPTIILARGSYGFDIGQPVGLLMASALAFTSSLPLGERAARAVIARADLLRAGLVVVLVLWGCASLVEGLTPLSAPPPKGGATIGALSWAGAALFGVAALQMFRIHRRRPSAMLVSLVTAYALLSESMIAGFFRPNWLLTWWEWHLLLTMAFAFVAYSAYIQFRREGSSHGLFDSVALAATVRRIQAQYDEALEELVGHLRRMGERGADDAPLATRLAGKFRLSEGQAAVLDRAGQALAAERELSLRLGALVDVGRQARVGLREEDLLRDALERVRQAYGDVRLGLVHEGRVEIGGRSFGAGDFAGGEPVAAGGAVMHPLTVKGVLAGVLKVPVGTTRQDDALAATLASQLSIALENARLYRELETLFRQYMSPDVAASLLADPRQAALGGSLVELTALFADLKGFTSFSEKVSPGEIVEMLNRYHTAAVPCVLRHGGTIVQFVGDALLALFNAPAGQERHAEMAARAGLAMQAAAERIAAGNPGYPRFRIGINTGMALVGNIGSPELRGFNAMGDAVNVAARFEALAEPGTVVIGATTREQIGDAAKVRPLGPLALKGKEHSVEAYVLTALD</sequence>
<keyword evidence="2" id="KW-0472">Membrane</keyword>
<comment type="similarity">
    <text evidence="1">Belongs to the adenylyl cyclase class-3 family.</text>
</comment>
<dbReference type="RefSeq" id="WP_343072941.1">
    <property type="nucleotide sequence ID" value="NZ_BAAALO010000051.1"/>
</dbReference>
<feature type="transmembrane region" description="Helical" evidence="2">
    <location>
        <begin position="37"/>
        <end position="57"/>
    </location>
</feature>
<name>A0A7X0IK74_9ACTN</name>
<feature type="transmembrane region" description="Helical" evidence="2">
    <location>
        <begin position="69"/>
        <end position="89"/>
    </location>
</feature>
<keyword evidence="2" id="KW-1133">Transmembrane helix</keyword>
<organism evidence="4 5">
    <name type="scientific">Sphaerisporangium rubeum</name>
    <dbReference type="NCBI Taxonomy" id="321317"/>
    <lineage>
        <taxon>Bacteria</taxon>
        <taxon>Bacillati</taxon>
        <taxon>Actinomycetota</taxon>
        <taxon>Actinomycetes</taxon>
        <taxon>Streptosporangiales</taxon>
        <taxon>Streptosporangiaceae</taxon>
        <taxon>Sphaerisporangium</taxon>
    </lineage>
</organism>
<dbReference type="Gene3D" id="3.30.70.1230">
    <property type="entry name" value="Nucleotide cyclase"/>
    <property type="match status" value="1"/>
</dbReference>
<dbReference type="InterPro" id="IPR001054">
    <property type="entry name" value="A/G_cyclase"/>
</dbReference>
<proteinExistence type="inferred from homology"/>
<dbReference type="SUPFAM" id="SSF55073">
    <property type="entry name" value="Nucleotide cyclase"/>
    <property type="match status" value="1"/>
</dbReference>
<keyword evidence="2" id="KW-0812">Transmembrane</keyword>
<dbReference type="GO" id="GO:0004016">
    <property type="term" value="F:adenylate cyclase activity"/>
    <property type="evidence" value="ECO:0007669"/>
    <property type="project" value="UniProtKB-ARBA"/>
</dbReference>
<evidence type="ECO:0000313" key="5">
    <source>
        <dbReference type="Proteomes" id="UP000555564"/>
    </source>
</evidence>
<dbReference type="SUPFAM" id="SSF55781">
    <property type="entry name" value="GAF domain-like"/>
    <property type="match status" value="1"/>
</dbReference>
<dbReference type="InterPro" id="IPR029016">
    <property type="entry name" value="GAF-like_dom_sf"/>
</dbReference>
<feature type="transmembrane region" description="Helical" evidence="2">
    <location>
        <begin position="170"/>
        <end position="191"/>
    </location>
</feature>
<dbReference type="SMART" id="SM00044">
    <property type="entry name" value="CYCc"/>
    <property type="match status" value="1"/>
</dbReference>
<dbReference type="PROSITE" id="PS50125">
    <property type="entry name" value="GUANYLATE_CYCLASE_2"/>
    <property type="match status" value="1"/>
</dbReference>
<dbReference type="Proteomes" id="UP000555564">
    <property type="component" value="Unassembled WGS sequence"/>
</dbReference>
<feature type="transmembrane region" description="Helical" evidence="2">
    <location>
        <begin position="233"/>
        <end position="253"/>
    </location>
</feature>
<feature type="transmembrane region" description="Helical" evidence="2">
    <location>
        <begin position="203"/>
        <end position="221"/>
    </location>
</feature>
<dbReference type="GO" id="GO:0035556">
    <property type="term" value="P:intracellular signal transduction"/>
    <property type="evidence" value="ECO:0007669"/>
    <property type="project" value="InterPro"/>
</dbReference>
<feature type="transmembrane region" description="Helical" evidence="2">
    <location>
        <begin position="140"/>
        <end position="158"/>
    </location>
</feature>
<dbReference type="EMBL" id="JACHIU010000001">
    <property type="protein sequence ID" value="MBB6476686.1"/>
    <property type="molecule type" value="Genomic_DNA"/>
</dbReference>
<gene>
    <name evidence="4" type="ORF">BJ992_006117</name>
</gene>
<evidence type="ECO:0000256" key="1">
    <source>
        <dbReference type="ARBA" id="ARBA00005381"/>
    </source>
</evidence>
<protein>
    <submittedName>
        <fullName evidence="4">Class 3 adenylate cyclase</fullName>
    </submittedName>
</protein>
<dbReference type="Pfam" id="PF00211">
    <property type="entry name" value="Guanylate_cyc"/>
    <property type="match status" value="1"/>
</dbReference>
<dbReference type="AlphaFoldDB" id="A0A7X0IK74"/>
<feature type="domain" description="Guanylate cyclase" evidence="3">
    <location>
        <begin position="518"/>
        <end position="646"/>
    </location>
</feature>
<feature type="transmembrane region" description="Helical" evidence="2">
    <location>
        <begin position="101"/>
        <end position="120"/>
    </location>
</feature>
<evidence type="ECO:0000256" key="2">
    <source>
        <dbReference type="SAM" id="Phobius"/>
    </source>
</evidence>
<evidence type="ECO:0000313" key="4">
    <source>
        <dbReference type="EMBL" id="MBB6476686.1"/>
    </source>
</evidence>
<keyword evidence="5" id="KW-1185">Reference proteome</keyword>
<dbReference type="InterPro" id="IPR029787">
    <property type="entry name" value="Nucleotide_cyclase"/>
</dbReference>
<accession>A0A7X0IK74</accession>